<dbReference type="Proteomes" id="UP001415857">
    <property type="component" value="Unassembled WGS sequence"/>
</dbReference>
<dbReference type="SUPFAM" id="SSF56112">
    <property type="entry name" value="Protein kinase-like (PK-like)"/>
    <property type="match status" value="1"/>
</dbReference>
<keyword evidence="3" id="KW-1185">Reference proteome</keyword>
<sequence>MIFWQLSLMEIDTVEGDNVANTHELQFHELTPNLEEASDGEDLLDEIPVGYEYLSYKVNAMWKLQGAMNIMDLGRDFFLIRFSAQGDLQQVIQGGPWFIGQNYLTIRQWQPYFDPEEAIFAHTAVWVRLPFLPIEFYDLAILKRIGNLLGTLVRVDTRTANNERRWYARLCIQVDLDLPLIPKIRISKHVQKVLLDADEFINLLHGSDLVKVELNRLKNDGRGENAGRSGGFWEDLGRFGVDFSVEHVQSERNLLAEVDGRCIVKLFYSFQDSDFLYLIIEYLPGGDIMTLLMSEDLLSEEAFSTVGTLAYMAPEVLLKKGYGMECDWWSLGAIMYEMLIGYPPFCSNDPRMTCRKVNYPCGSW</sequence>
<dbReference type="InterPro" id="IPR025558">
    <property type="entry name" value="DUF4283"/>
</dbReference>
<accession>A0AAP0WY54</accession>
<evidence type="ECO:0000313" key="2">
    <source>
        <dbReference type="EMBL" id="KAK9281306.1"/>
    </source>
</evidence>
<dbReference type="Pfam" id="PF14111">
    <property type="entry name" value="DUF4283"/>
    <property type="match status" value="1"/>
</dbReference>
<feature type="domain" description="Protein kinase" evidence="1">
    <location>
        <begin position="1"/>
        <end position="364"/>
    </location>
</feature>
<gene>
    <name evidence="2" type="ORF">L1049_004204</name>
</gene>
<dbReference type="PANTHER" id="PTHR31286">
    <property type="entry name" value="GLYCINE-RICH CELL WALL STRUCTURAL PROTEIN 1.8-LIKE"/>
    <property type="match status" value="1"/>
</dbReference>
<comment type="caution">
    <text evidence="2">The sequence shown here is derived from an EMBL/GenBank/DDBJ whole genome shotgun (WGS) entry which is preliminary data.</text>
</comment>
<dbReference type="PANTHER" id="PTHR31286:SF99">
    <property type="entry name" value="DUF4283 DOMAIN-CONTAINING PROTEIN"/>
    <property type="match status" value="1"/>
</dbReference>
<dbReference type="PROSITE" id="PS50011">
    <property type="entry name" value="PROTEIN_KINASE_DOM"/>
    <property type="match status" value="1"/>
</dbReference>
<dbReference type="InterPro" id="IPR000719">
    <property type="entry name" value="Prot_kinase_dom"/>
</dbReference>
<organism evidence="2 3">
    <name type="scientific">Liquidambar formosana</name>
    <name type="common">Formosan gum</name>
    <dbReference type="NCBI Taxonomy" id="63359"/>
    <lineage>
        <taxon>Eukaryota</taxon>
        <taxon>Viridiplantae</taxon>
        <taxon>Streptophyta</taxon>
        <taxon>Embryophyta</taxon>
        <taxon>Tracheophyta</taxon>
        <taxon>Spermatophyta</taxon>
        <taxon>Magnoliopsida</taxon>
        <taxon>eudicotyledons</taxon>
        <taxon>Gunneridae</taxon>
        <taxon>Pentapetalae</taxon>
        <taxon>Saxifragales</taxon>
        <taxon>Altingiaceae</taxon>
        <taxon>Liquidambar</taxon>
    </lineage>
</organism>
<name>A0AAP0WY54_LIQFO</name>
<dbReference type="GO" id="GO:0004672">
    <property type="term" value="F:protein kinase activity"/>
    <property type="evidence" value="ECO:0007669"/>
    <property type="project" value="InterPro"/>
</dbReference>
<dbReference type="InterPro" id="IPR011009">
    <property type="entry name" value="Kinase-like_dom_sf"/>
</dbReference>
<dbReference type="Gene3D" id="1.10.510.10">
    <property type="entry name" value="Transferase(Phosphotransferase) domain 1"/>
    <property type="match status" value="1"/>
</dbReference>
<reference evidence="2 3" key="1">
    <citation type="journal article" date="2024" name="Plant J.">
        <title>Genome sequences and population genomics reveal climatic adaptation and genomic divergence between two closely related sweetgum species.</title>
        <authorList>
            <person name="Xu W.Q."/>
            <person name="Ren C.Q."/>
            <person name="Zhang X.Y."/>
            <person name="Comes H.P."/>
            <person name="Liu X.H."/>
            <person name="Li Y.G."/>
            <person name="Kettle C.J."/>
            <person name="Jalonen R."/>
            <person name="Gaisberger H."/>
            <person name="Ma Y.Z."/>
            <person name="Qiu Y.X."/>
        </authorList>
    </citation>
    <scope>NUCLEOTIDE SEQUENCE [LARGE SCALE GENOMIC DNA]</scope>
    <source>
        <strain evidence="2">Hangzhou</strain>
    </source>
</reference>
<evidence type="ECO:0000313" key="3">
    <source>
        <dbReference type="Proteomes" id="UP001415857"/>
    </source>
</evidence>
<dbReference type="GO" id="GO:0005524">
    <property type="term" value="F:ATP binding"/>
    <property type="evidence" value="ECO:0007669"/>
    <property type="project" value="InterPro"/>
</dbReference>
<protein>
    <recommendedName>
        <fullName evidence="1">Protein kinase domain-containing protein</fullName>
    </recommendedName>
</protein>
<proteinExistence type="predicted"/>
<dbReference type="EMBL" id="JBBPBK010000007">
    <property type="protein sequence ID" value="KAK9281306.1"/>
    <property type="molecule type" value="Genomic_DNA"/>
</dbReference>
<dbReference type="InterPro" id="IPR040256">
    <property type="entry name" value="At4g02000-like"/>
</dbReference>
<dbReference type="Gene3D" id="3.30.200.20">
    <property type="entry name" value="Phosphorylase Kinase, domain 1"/>
    <property type="match status" value="1"/>
</dbReference>
<dbReference type="SMART" id="SM00220">
    <property type="entry name" value="S_TKc"/>
    <property type="match status" value="1"/>
</dbReference>
<dbReference type="Pfam" id="PF00069">
    <property type="entry name" value="Pkinase"/>
    <property type="match status" value="1"/>
</dbReference>
<dbReference type="AlphaFoldDB" id="A0AAP0WY54"/>
<evidence type="ECO:0000259" key="1">
    <source>
        <dbReference type="PROSITE" id="PS50011"/>
    </source>
</evidence>